<dbReference type="InterPro" id="IPR008390">
    <property type="entry name" value="AWPM-19"/>
</dbReference>
<dbReference type="OrthoDB" id="1919377at2759"/>
<organism evidence="3 4">
    <name type="scientific">Zizania palustris</name>
    <name type="common">Northern wild rice</name>
    <dbReference type="NCBI Taxonomy" id="103762"/>
    <lineage>
        <taxon>Eukaryota</taxon>
        <taxon>Viridiplantae</taxon>
        <taxon>Streptophyta</taxon>
        <taxon>Embryophyta</taxon>
        <taxon>Tracheophyta</taxon>
        <taxon>Spermatophyta</taxon>
        <taxon>Magnoliopsida</taxon>
        <taxon>Liliopsida</taxon>
        <taxon>Poales</taxon>
        <taxon>Poaceae</taxon>
        <taxon>BOP clade</taxon>
        <taxon>Oryzoideae</taxon>
        <taxon>Oryzeae</taxon>
        <taxon>Zizaniinae</taxon>
        <taxon>Zizania</taxon>
    </lineage>
</organism>
<comment type="caution">
    <text evidence="3">The sequence shown here is derived from an EMBL/GenBank/DDBJ whole genome shotgun (WGS) entry which is preliminary data.</text>
</comment>
<feature type="transmembrane region" description="Helical" evidence="2">
    <location>
        <begin position="174"/>
        <end position="194"/>
    </location>
</feature>
<accession>A0A8J6BMQ6</accession>
<feature type="region of interest" description="Disordered" evidence="1">
    <location>
        <begin position="1"/>
        <end position="21"/>
    </location>
</feature>
<feature type="transmembrane region" description="Helical" evidence="2">
    <location>
        <begin position="206"/>
        <end position="227"/>
    </location>
</feature>
<feature type="compositionally biased region" description="Gly residues" evidence="1">
    <location>
        <begin position="1"/>
        <end position="14"/>
    </location>
</feature>
<reference evidence="3" key="2">
    <citation type="submission" date="2021-02" db="EMBL/GenBank/DDBJ databases">
        <authorList>
            <person name="Kimball J.A."/>
            <person name="Haas M.W."/>
            <person name="Macchietto M."/>
            <person name="Kono T."/>
            <person name="Duquette J."/>
            <person name="Shao M."/>
        </authorList>
    </citation>
    <scope>NUCLEOTIDE SEQUENCE</scope>
    <source>
        <tissue evidence="3">Fresh leaf tissue</tissue>
    </source>
</reference>
<dbReference type="PANTHER" id="PTHR33294:SF5">
    <property type="entry name" value="AWPM-19-LIKE FAMILY PROTEIN"/>
    <property type="match status" value="1"/>
</dbReference>
<keyword evidence="2" id="KW-1133">Transmembrane helix</keyword>
<keyword evidence="4" id="KW-1185">Reference proteome</keyword>
<dbReference type="EMBL" id="JAAALK010000082">
    <property type="protein sequence ID" value="KAG8085408.1"/>
    <property type="molecule type" value="Genomic_DNA"/>
</dbReference>
<feature type="transmembrane region" description="Helical" evidence="2">
    <location>
        <begin position="132"/>
        <end position="154"/>
    </location>
</feature>
<dbReference type="PANTHER" id="PTHR33294">
    <property type="entry name" value="AWPM-19-LIKE FAMILY PROTEIN"/>
    <property type="match status" value="1"/>
</dbReference>
<gene>
    <name evidence="3" type="ORF">GUJ93_ZPchr0010g10194</name>
</gene>
<sequence>MQASKGGCGAGGTPSGAMHGRWARGAVRAAKGGRETGGTSAEALDLHIVCMRARTSYRRTPRVALALPRGCSRHVPPTASPPSRRSEDSATAAALPVLPATCSGRATPIATPLWLRHHVIGGEMAGVGRNMIAPLLVLNLVMYIVVIGFASWSLNHYINGETNHPGVAGNGATFYFLVFAILAGVVGAVSTLAGVHHVRSWRADSLAASAASALTAWAITALAFGLACKEIHVGGYRGWRLRVLEAFVIILAFTQLLYVAMIHGGLFSGNAGYNDYPGDHHHHKPATTAMV</sequence>
<evidence type="ECO:0000256" key="2">
    <source>
        <dbReference type="SAM" id="Phobius"/>
    </source>
</evidence>
<feature type="transmembrane region" description="Helical" evidence="2">
    <location>
        <begin position="239"/>
        <end position="260"/>
    </location>
</feature>
<protein>
    <submittedName>
        <fullName evidence="3">Uncharacterized protein</fullName>
    </submittedName>
</protein>
<evidence type="ECO:0000313" key="3">
    <source>
        <dbReference type="EMBL" id="KAG8085408.1"/>
    </source>
</evidence>
<reference evidence="3" key="1">
    <citation type="journal article" date="2021" name="bioRxiv">
        <title>Whole Genome Assembly and Annotation of Northern Wild Rice, Zizania palustris L., Supports a Whole Genome Duplication in the Zizania Genus.</title>
        <authorList>
            <person name="Haas M."/>
            <person name="Kono T."/>
            <person name="Macchietto M."/>
            <person name="Millas R."/>
            <person name="McGilp L."/>
            <person name="Shao M."/>
            <person name="Duquette J."/>
            <person name="Hirsch C.N."/>
            <person name="Kimball J."/>
        </authorList>
    </citation>
    <scope>NUCLEOTIDE SEQUENCE</scope>
    <source>
        <tissue evidence="3">Fresh leaf tissue</tissue>
    </source>
</reference>
<dbReference type="Proteomes" id="UP000729402">
    <property type="component" value="Unassembled WGS sequence"/>
</dbReference>
<keyword evidence="2" id="KW-0472">Membrane</keyword>
<evidence type="ECO:0000256" key="1">
    <source>
        <dbReference type="SAM" id="MobiDB-lite"/>
    </source>
</evidence>
<evidence type="ECO:0000313" key="4">
    <source>
        <dbReference type="Proteomes" id="UP000729402"/>
    </source>
</evidence>
<feature type="region of interest" description="Disordered" evidence="1">
    <location>
        <begin position="70"/>
        <end position="90"/>
    </location>
</feature>
<dbReference type="AlphaFoldDB" id="A0A8J6BMQ6"/>
<name>A0A8J6BMQ6_ZIZPA</name>
<proteinExistence type="predicted"/>
<keyword evidence="2" id="KW-0812">Transmembrane</keyword>
<dbReference type="Pfam" id="PF05512">
    <property type="entry name" value="AWPM-19"/>
    <property type="match status" value="1"/>
</dbReference>